<sequence length="388" mass="41433">MKELMIRDEVLFWGAAVLLVFFAFVMMPAHERFRDAQGREVDVSPNAPPKPEWLKPINERTGKREGFWGLFSSFFTPTREKMTGGTSSACPTNGEGMTIVNPTTNESKRYYTESECLGMAGVSGWSSEAQGDLASLSMEKYCGLGTCYSRTGNIGLGEKIFQKCNLTSAPSALAAEAGAGCITHDQKLNTRFSQPPLSGITAQQSTTPPQFNTDSTLGSTSGTSGMERTVTQGDLREAQVRFIQTLIGNEPDQATKLALSQGLSTLQQVVKGAPVSLTNVPLGTADKQIYTALTNVPGTYRYSQFAFAFQAAGGTNPSPENIVNMLQNIPSNFNPSTAPRSTVSNVSQMSQSSALTPPDLYGPGPNVLRSALQSCTCASQTSGCPTHG</sequence>
<evidence type="ECO:0000256" key="2">
    <source>
        <dbReference type="SAM" id="Phobius"/>
    </source>
</evidence>
<feature type="transmembrane region" description="Helical" evidence="2">
    <location>
        <begin position="12"/>
        <end position="29"/>
    </location>
</feature>
<reference evidence="3" key="1">
    <citation type="journal article" date="2020" name="Nature">
        <title>Giant virus diversity and host interactions through global metagenomics.</title>
        <authorList>
            <person name="Schulz F."/>
            <person name="Roux S."/>
            <person name="Paez-Espino D."/>
            <person name="Jungbluth S."/>
            <person name="Walsh D.A."/>
            <person name="Denef V.J."/>
            <person name="McMahon K.D."/>
            <person name="Konstantinidis K.T."/>
            <person name="Eloe-Fadrosh E.A."/>
            <person name="Kyrpides N.C."/>
            <person name="Woyke T."/>
        </authorList>
    </citation>
    <scope>NUCLEOTIDE SEQUENCE</scope>
    <source>
        <strain evidence="3">GVMAG-M-3300021137-6</strain>
    </source>
</reference>
<keyword evidence="2" id="KW-1133">Transmembrane helix</keyword>
<feature type="compositionally biased region" description="Low complexity" evidence="1">
    <location>
        <begin position="213"/>
        <end position="225"/>
    </location>
</feature>
<feature type="compositionally biased region" description="Polar residues" evidence="1">
    <location>
        <begin position="193"/>
        <end position="212"/>
    </location>
</feature>
<protein>
    <submittedName>
        <fullName evidence="3">Uncharacterized protein</fullName>
    </submittedName>
</protein>
<proteinExistence type="predicted"/>
<keyword evidence="2" id="KW-0812">Transmembrane</keyword>
<evidence type="ECO:0000313" key="3">
    <source>
        <dbReference type="EMBL" id="QHT04032.1"/>
    </source>
</evidence>
<dbReference type="EMBL" id="MN739422">
    <property type="protein sequence ID" value="QHT04032.1"/>
    <property type="molecule type" value="Genomic_DNA"/>
</dbReference>
<dbReference type="AlphaFoldDB" id="A0A6C0CIN3"/>
<evidence type="ECO:0000256" key="1">
    <source>
        <dbReference type="SAM" id="MobiDB-lite"/>
    </source>
</evidence>
<name>A0A6C0CIN3_9ZZZZ</name>
<accession>A0A6C0CIN3</accession>
<organism evidence="3">
    <name type="scientific">viral metagenome</name>
    <dbReference type="NCBI Taxonomy" id="1070528"/>
    <lineage>
        <taxon>unclassified sequences</taxon>
        <taxon>metagenomes</taxon>
        <taxon>organismal metagenomes</taxon>
    </lineage>
</organism>
<keyword evidence="2" id="KW-0472">Membrane</keyword>
<feature type="region of interest" description="Disordered" evidence="1">
    <location>
        <begin position="193"/>
        <end position="227"/>
    </location>
</feature>